<dbReference type="InterPro" id="IPR000277">
    <property type="entry name" value="Cys/Met-Metab_PyrdxlP-dep_enz"/>
</dbReference>
<comment type="cofactor">
    <cofactor evidence="1 4">
        <name>pyridoxal 5'-phosphate</name>
        <dbReference type="ChEBI" id="CHEBI:597326"/>
    </cofactor>
</comment>
<evidence type="ECO:0000313" key="5">
    <source>
        <dbReference type="EMBL" id="KAJ2686424.1"/>
    </source>
</evidence>
<sequence length="401" mass="43137">MVELKNPVYATMALSTQALHADKHLRETPEVSPSVGVTTTFLYKKDAIEANNYGASQRYVYSREGRPNTTQVESTLSTITEGHAVVFGSGLTAALAILMHYKPKKVAIGDSYFGIRRVLAQYSAVAGNVKVVSTECSFEGVDLVWLESPVNPTGEIKDISCYALRAHAAGAKLVVDATLAPPPLSYPFRQGADVIIHSASKYLGGHEDLLAGVVVSRGPAMAEDLRRTRATLGLGAGSLETWLLQRSLTTLSVRVTQQAKTAARLVALLESFRRCAVSTACHQPSAADLKLGRRLAVVKHASLQLATYGETQHPNGYGAVFAVSFASKTQALFVAKQLRLHSFATSLGGVHSLVDWRHGVDPTSEPTLLRVSVGLESFEDLAADWRQALTALDVHETTSKL</sequence>
<evidence type="ECO:0000256" key="4">
    <source>
        <dbReference type="RuleBase" id="RU362118"/>
    </source>
</evidence>
<gene>
    <name evidence="5" type="ORF">IWW39_003647</name>
</gene>
<comment type="similarity">
    <text evidence="4">Belongs to the trans-sulfuration enzymes family.</text>
</comment>
<dbReference type="PIRSF" id="PIRSF001434">
    <property type="entry name" value="CGS"/>
    <property type="match status" value="1"/>
</dbReference>
<dbReference type="PANTHER" id="PTHR11808">
    <property type="entry name" value="TRANS-SULFURATION ENZYME FAMILY MEMBER"/>
    <property type="match status" value="1"/>
</dbReference>
<dbReference type="SUPFAM" id="SSF53383">
    <property type="entry name" value="PLP-dependent transferases"/>
    <property type="match status" value="1"/>
</dbReference>
<dbReference type="InterPro" id="IPR015424">
    <property type="entry name" value="PyrdxlP-dep_Trfase"/>
</dbReference>
<accession>A0A9W8L457</accession>
<dbReference type="AlphaFoldDB" id="A0A9W8L457"/>
<dbReference type="InterPro" id="IPR015422">
    <property type="entry name" value="PyrdxlP-dep_Trfase_small"/>
</dbReference>
<dbReference type="Proteomes" id="UP001151516">
    <property type="component" value="Unassembled WGS sequence"/>
</dbReference>
<keyword evidence="6" id="KW-1185">Reference proteome</keyword>
<organism evidence="5 6">
    <name type="scientific">Coemansia spiralis</name>
    <dbReference type="NCBI Taxonomy" id="417178"/>
    <lineage>
        <taxon>Eukaryota</taxon>
        <taxon>Fungi</taxon>
        <taxon>Fungi incertae sedis</taxon>
        <taxon>Zoopagomycota</taxon>
        <taxon>Kickxellomycotina</taxon>
        <taxon>Kickxellomycetes</taxon>
        <taxon>Kickxellales</taxon>
        <taxon>Kickxellaceae</taxon>
        <taxon>Coemansia</taxon>
    </lineage>
</organism>
<dbReference type="OrthoDB" id="3512640at2759"/>
<dbReference type="Pfam" id="PF01053">
    <property type="entry name" value="Cys_Met_Meta_PP"/>
    <property type="match status" value="1"/>
</dbReference>
<dbReference type="GO" id="GO:0005737">
    <property type="term" value="C:cytoplasm"/>
    <property type="evidence" value="ECO:0007669"/>
    <property type="project" value="TreeGrafter"/>
</dbReference>
<dbReference type="InterPro" id="IPR015421">
    <property type="entry name" value="PyrdxlP-dep_Trfase_major"/>
</dbReference>
<dbReference type="GO" id="GO:0016846">
    <property type="term" value="F:carbon-sulfur lyase activity"/>
    <property type="evidence" value="ECO:0007669"/>
    <property type="project" value="TreeGrafter"/>
</dbReference>
<evidence type="ECO:0000313" key="6">
    <source>
        <dbReference type="Proteomes" id="UP001151516"/>
    </source>
</evidence>
<evidence type="ECO:0000256" key="3">
    <source>
        <dbReference type="PIRSR" id="PIRSR001434-2"/>
    </source>
</evidence>
<proteinExistence type="inferred from homology"/>
<dbReference type="GO" id="GO:0019346">
    <property type="term" value="P:transsulfuration"/>
    <property type="evidence" value="ECO:0007669"/>
    <property type="project" value="InterPro"/>
</dbReference>
<feature type="modified residue" description="N6-(pyridoxal phosphate)lysine" evidence="3">
    <location>
        <position position="201"/>
    </location>
</feature>
<protein>
    <recommendedName>
        <fullName evidence="7">Cystathionine gamma-synthase</fullName>
    </recommendedName>
</protein>
<evidence type="ECO:0000256" key="2">
    <source>
        <dbReference type="ARBA" id="ARBA00022898"/>
    </source>
</evidence>
<dbReference type="Gene3D" id="3.40.640.10">
    <property type="entry name" value="Type I PLP-dependent aspartate aminotransferase-like (Major domain)"/>
    <property type="match status" value="1"/>
</dbReference>
<name>A0A9W8L457_9FUNG</name>
<keyword evidence="2 3" id="KW-0663">Pyridoxal phosphate</keyword>
<evidence type="ECO:0000256" key="1">
    <source>
        <dbReference type="ARBA" id="ARBA00001933"/>
    </source>
</evidence>
<dbReference type="EMBL" id="JANBTX010000109">
    <property type="protein sequence ID" value="KAJ2686424.1"/>
    <property type="molecule type" value="Genomic_DNA"/>
</dbReference>
<reference evidence="5" key="1">
    <citation type="submission" date="2022-07" db="EMBL/GenBank/DDBJ databases">
        <title>Phylogenomic reconstructions and comparative analyses of Kickxellomycotina fungi.</title>
        <authorList>
            <person name="Reynolds N.K."/>
            <person name="Stajich J.E."/>
            <person name="Barry K."/>
            <person name="Grigoriev I.V."/>
            <person name="Crous P."/>
            <person name="Smith M.E."/>
        </authorList>
    </citation>
    <scope>NUCLEOTIDE SEQUENCE</scope>
    <source>
        <strain evidence="5">CBS 109367</strain>
    </source>
</reference>
<dbReference type="Gene3D" id="3.90.1150.10">
    <property type="entry name" value="Aspartate Aminotransferase, domain 1"/>
    <property type="match status" value="1"/>
</dbReference>
<dbReference type="PANTHER" id="PTHR11808:SF35">
    <property type="entry name" value="CYSTATHIONINE GAMMA-SYNTHASE (AFU_ORTHOLOGUE AFUA_7G01590)"/>
    <property type="match status" value="1"/>
</dbReference>
<dbReference type="GO" id="GO:0030170">
    <property type="term" value="F:pyridoxal phosphate binding"/>
    <property type="evidence" value="ECO:0007669"/>
    <property type="project" value="InterPro"/>
</dbReference>
<comment type="caution">
    <text evidence="5">The sequence shown here is derived from an EMBL/GenBank/DDBJ whole genome shotgun (WGS) entry which is preliminary data.</text>
</comment>
<evidence type="ECO:0008006" key="7">
    <source>
        <dbReference type="Google" id="ProtNLM"/>
    </source>
</evidence>